<feature type="domain" description="TonB-dependent receptor plug" evidence="17">
    <location>
        <begin position="46"/>
        <end position="153"/>
    </location>
</feature>
<keyword evidence="3 14" id="KW-0813">Transport</keyword>
<keyword evidence="13 14" id="KW-0998">Cell outer membrane</keyword>
<dbReference type="Pfam" id="PF07715">
    <property type="entry name" value="Plug"/>
    <property type="match status" value="1"/>
</dbReference>
<dbReference type="Gene3D" id="2.40.170.20">
    <property type="entry name" value="TonB-dependent receptor, beta-barrel domain"/>
    <property type="match status" value="1"/>
</dbReference>
<keyword evidence="5" id="KW-0410">Iron transport</keyword>
<dbReference type="EMBL" id="NEVQ01000008">
    <property type="protein sequence ID" value="OZI59318.1"/>
    <property type="molecule type" value="Genomic_DNA"/>
</dbReference>
<reference evidence="18 19" key="1">
    <citation type="submission" date="2017-05" db="EMBL/GenBank/DDBJ databases">
        <title>Complete and WGS of Bordetella genogroups.</title>
        <authorList>
            <person name="Spilker T."/>
            <person name="LiPuma J."/>
        </authorList>
    </citation>
    <scope>NUCLEOTIDE SEQUENCE [LARGE SCALE GENOMIC DNA]</scope>
    <source>
        <strain evidence="18 19">AU9919</strain>
    </source>
</reference>
<dbReference type="CDD" id="cd01347">
    <property type="entry name" value="ligand_gated_channel"/>
    <property type="match status" value="1"/>
</dbReference>
<keyword evidence="9" id="KW-0406">Ion transport</keyword>
<keyword evidence="19" id="KW-1185">Reference proteome</keyword>
<dbReference type="GO" id="GO:0038023">
    <property type="term" value="F:signaling receptor activity"/>
    <property type="evidence" value="ECO:0007669"/>
    <property type="project" value="InterPro"/>
</dbReference>
<protein>
    <submittedName>
        <fullName evidence="18">TonB-dependent siderophore receptor</fullName>
    </submittedName>
</protein>
<dbReference type="FunFam" id="2.170.130.10:FF:000001">
    <property type="entry name" value="Catecholate siderophore TonB-dependent receptor"/>
    <property type="match status" value="1"/>
</dbReference>
<dbReference type="Proteomes" id="UP000216885">
    <property type="component" value="Unassembled WGS sequence"/>
</dbReference>
<dbReference type="InterPro" id="IPR000531">
    <property type="entry name" value="Beta-barrel_TonB"/>
</dbReference>
<dbReference type="PROSITE" id="PS52016">
    <property type="entry name" value="TONB_DEPENDENT_REC_3"/>
    <property type="match status" value="1"/>
</dbReference>
<dbReference type="InterPro" id="IPR036942">
    <property type="entry name" value="Beta-barrel_TonB_sf"/>
</dbReference>
<keyword evidence="7" id="KW-0732">Signal</keyword>
<evidence type="ECO:0000256" key="3">
    <source>
        <dbReference type="ARBA" id="ARBA00022448"/>
    </source>
</evidence>
<evidence type="ECO:0000256" key="5">
    <source>
        <dbReference type="ARBA" id="ARBA00022496"/>
    </source>
</evidence>
<gene>
    <name evidence="18" type="ORF">CAL20_06250</name>
</gene>
<keyword evidence="8" id="KW-0408">Iron</keyword>
<dbReference type="Pfam" id="PF00593">
    <property type="entry name" value="TonB_dep_Rec_b-barrel"/>
    <property type="match status" value="1"/>
</dbReference>
<comment type="subcellular location">
    <subcellularLocation>
        <location evidence="1 14">Cell outer membrane</location>
        <topology evidence="1 14">Multi-pass membrane protein</topology>
    </subcellularLocation>
</comment>
<evidence type="ECO:0000256" key="10">
    <source>
        <dbReference type="ARBA" id="ARBA00023077"/>
    </source>
</evidence>
<keyword evidence="10 15" id="KW-0798">TonB box</keyword>
<organism evidence="18 19">
    <name type="scientific">Bordetella genomosp. 4</name>
    <dbReference type="NCBI Taxonomy" id="463044"/>
    <lineage>
        <taxon>Bacteria</taxon>
        <taxon>Pseudomonadati</taxon>
        <taxon>Pseudomonadota</taxon>
        <taxon>Betaproteobacteria</taxon>
        <taxon>Burkholderiales</taxon>
        <taxon>Alcaligenaceae</taxon>
        <taxon>Bordetella</taxon>
    </lineage>
</organism>
<dbReference type="PANTHER" id="PTHR32552:SF68">
    <property type="entry name" value="FERRICHROME OUTER MEMBRANE TRANSPORTER_PHAGE RECEPTOR"/>
    <property type="match status" value="1"/>
</dbReference>
<dbReference type="InterPro" id="IPR039426">
    <property type="entry name" value="TonB-dep_rcpt-like"/>
</dbReference>
<dbReference type="GO" id="GO:0015891">
    <property type="term" value="P:siderophore transport"/>
    <property type="evidence" value="ECO:0007669"/>
    <property type="project" value="InterPro"/>
</dbReference>
<evidence type="ECO:0000313" key="19">
    <source>
        <dbReference type="Proteomes" id="UP000216885"/>
    </source>
</evidence>
<dbReference type="GO" id="GO:0009279">
    <property type="term" value="C:cell outer membrane"/>
    <property type="evidence" value="ECO:0007669"/>
    <property type="project" value="UniProtKB-SubCell"/>
</dbReference>
<name>A0A261UBK5_9BORD</name>
<evidence type="ECO:0000259" key="17">
    <source>
        <dbReference type="Pfam" id="PF07715"/>
    </source>
</evidence>
<dbReference type="AlphaFoldDB" id="A0A261UBK5"/>
<keyword evidence="4 14" id="KW-1134">Transmembrane beta strand</keyword>
<comment type="caution">
    <text evidence="18">The sequence shown here is derived from an EMBL/GenBank/DDBJ whole genome shotgun (WGS) entry which is preliminary data.</text>
</comment>
<keyword evidence="6 14" id="KW-0812">Transmembrane</keyword>
<evidence type="ECO:0000256" key="1">
    <source>
        <dbReference type="ARBA" id="ARBA00004571"/>
    </source>
</evidence>
<proteinExistence type="inferred from homology"/>
<dbReference type="InterPro" id="IPR010105">
    <property type="entry name" value="TonB_sidphr_rcpt"/>
</dbReference>
<dbReference type="NCBIfam" id="TIGR01783">
    <property type="entry name" value="TonB-siderophor"/>
    <property type="match status" value="1"/>
</dbReference>
<dbReference type="SUPFAM" id="SSF56935">
    <property type="entry name" value="Porins"/>
    <property type="match status" value="1"/>
</dbReference>
<evidence type="ECO:0000256" key="9">
    <source>
        <dbReference type="ARBA" id="ARBA00023065"/>
    </source>
</evidence>
<evidence type="ECO:0000256" key="4">
    <source>
        <dbReference type="ARBA" id="ARBA00022452"/>
    </source>
</evidence>
<dbReference type="GO" id="GO:0015344">
    <property type="term" value="F:siderophore uptake transmembrane transporter activity"/>
    <property type="evidence" value="ECO:0007669"/>
    <property type="project" value="TreeGrafter"/>
</dbReference>
<keyword evidence="11 14" id="KW-0472">Membrane</keyword>
<sequence length="714" mass="79015">MLGNAWAQSATAPTDSDVATMDAVTVNAYRAAETIGGSTKTDTALLEVPQSVSVIEREEMDARGVSNLNEATRYTAGVLPESQGIDNRVDDLYIRGFDAGSFGTNVMLDGLRAPSDSNLSWNRTSFNTWNMERVEVLKGPSSVLYGQLAPGGIVNQVSKIPTLGQEQVVRLQVDGHGRPQASFDVGGANDNENLLWRLVGLYGNGDKQIKHTDHEQWFIAPSATLQFNDNRSRLTLLGMFQRDRGGSTFQFLPYEGTVVPAADGYIDHDTFLGEPNWNVYNRDIWTAGWQFEHQFNDNWKFNQNARYTHVDSLYRATVGNGVRGAPLTQLNTLTDGHILNRRAVQGEGDSDAQTIDSRIEGKFDTGALAHTVLVGFDWQKTNWTFLRQAAQVSPTAIAIDVYDPVYTYYDFEPTLASQMSTRETDEQFGLYLQDQIAVGKWRFTLGGRQDWTRIDTLDRLTDTRTITKDSAFTGRAGVTYLFDNGLAPYLSYAESFQPTGGLKRDGSSFKPVTGSQWEVGVKYEPRNVDGMITLSAYELNQENVLTADPENQGDEAYQVQTGKVRVRGVELEGRITPLRGLSVIGAVTRMSSKVVRNNDGYTGNRMVRVPDWMGSLWLDYTIQSGPLRGLGMGAGVRYVDETYGDLANNLRIPSYTLFDAALRYDVGKIGDMHLDLALNASNLADKRYVATCTAATSCYYGTGRSVMATARLSW</sequence>
<dbReference type="FunFam" id="2.40.170.20:FF:000005">
    <property type="entry name" value="TonB-dependent siderophore receptor"/>
    <property type="match status" value="1"/>
</dbReference>
<evidence type="ECO:0000313" key="18">
    <source>
        <dbReference type="EMBL" id="OZI59318.1"/>
    </source>
</evidence>
<feature type="domain" description="TonB-dependent receptor-like beta-barrel" evidence="16">
    <location>
        <begin position="227"/>
        <end position="683"/>
    </location>
</feature>
<evidence type="ECO:0000256" key="15">
    <source>
        <dbReference type="RuleBase" id="RU003357"/>
    </source>
</evidence>
<dbReference type="Gene3D" id="2.170.130.10">
    <property type="entry name" value="TonB-dependent receptor, plug domain"/>
    <property type="match status" value="1"/>
</dbReference>
<evidence type="ECO:0000256" key="14">
    <source>
        <dbReference type="PROSITE-ProRule" id="PRU01360"/>
    </source>
</evidence>
<dbReference type="InterPro" id="IPR037066">
    <property type="entry name" value="Plug_dom_sf"/>
</dbReference>
<evidence type="ECO:0000256" key="7">
    <source>
        <dbReference type="ARBA" id="ARBA00022729"/>
    </source>
</evidence>
<evidence type="ECO:0000256" key="13">
    <source>
        <dbReference type="ARBA" id="ARBA00023237"/>
    </source>
</evidence>
<evidence type="ECO:0000256" key="12">
    <source>
        <dbReference type="ARBA" id="ARBA00023170"/>
    </source>
</evidence>
<evidence type="ECO:0000256" key="2">
    <source>
        <dbReference type="ARBA" id="ARBA00009810"/>
    </source>
</evidence>
<evidence type="ECO:0000256" key="8">
    <source>
        <dbReference type="ARBA" id="ARBA00023004"/>
    </source>
</evidence>
<comment type="similarity">
    <text evidence="2 14 15">Belongs to the TonB-dependent receptor family.</text>
</comment>
<keyword evidence="12 18" id="KW-0675">Receptor</keyword>
<dbReference type="PANTHER" id="PTHR32552">
    <property type="entry name" value="FERRICHROME IRON RECEPTOR-RELATED"/>
    <property type="match status" value="1"/>
</dbReference>
<evidence type="ECO:0000259" key="16">
    <source>
        <dbReference type="Pfam" id="PF00593"/>
    </source>
</evidence>
<evidence type="ECO:0000256" key="6">
    <source>
        <dbReference type="ARBA" id="ARBA00022692"/>
    </source>
</evidence>
<evidence type="ECO:0000256" key="11">
    <source>
        <dbReference type="ARBA" id="ARBA00023136"/>
    </source>
</evidence>
<accession>A0A261UBK5</accession>
<dbReference type="InterPro" id="IPR012910">
    <property type="entry name" value="Plug_dom"/>
</dbReference>